<dbReference type="EMBL" id="JAPDRQ010000201">
    <property type="protein sequence ID" value="KAJ9652383.1"/>
    <property type="molecule type" value="Genomic_DNA"/>
</dbReference>
<name>A0ACC2ZXE7_9EURO</name>
<keyword evidence="2" id="KW-1185">Reference proteome</keyword>
<gene>
    <name evidence="1" type="ORF">H2198_008352</name>
</gene>
<reference evidence="1" key="1">
    <citation type="submission" date="2022-10" db="EMBL/GenBank/DDBJ databases">
        <title>Culturing micro-colonial fungi from biological soil crusts in the Mojave desert and describing Neophaeococcomyces mojavensis, and introducing the new genera and species Taxawa tesnikishii.</title>
        <authorList>
            <person name="Kurbessoian T."/>
            <person name="Stajich J.E."/>
        </authorList>
    </citation>
    <scope>NUCLEOTIDE SEQUENCE</scope>
    <source>
        <strain evidence="1">JES_112</strain>
    </source>
</reference>
<sequence length="443" mass="50041">MGSEKLPLRQIGIYHNIPDYDSSITDLTAIITGANGISGFYTMRALLDAPHRWTRIYALSRRPPPEQMMGLLSPEQRDRVQHVACDFLEPGEKIAQALKAGNVNATHIFFYSYLQPKPPPGAAAWSNSEELVKVNTALLKNFLDALPLAGIRPTRFLLQTGAKNYGVHLGRARTPCVESDPQPQHLDFNFYYPQEELLFKYCKDNSGVGWNVIMPAWIIGAVNNAQMNALHPFSVYAAVQARKNEPIVFGGDWNAWQGLSYHSTARLTGYLSEWVVLEDKCKDQRFNSIDTSPFSWDRFYNELSRWFDVKQGVVPPTEDDSKYEEITGKSGKDTPMGYGPPTKTRFSATFTAWAQDPANQAAWQEIMKESGGRLTHNPFEDIEANFTFADAAWISMMLCPNKSRRLGWTGFVDTFESVYEMYRDMEHLGMVPAMKVDTPHALV</sequence>
<organism evidence="1 2">
    <name type="scientific">Neophaeococcomyces mojaviensis</name>
    <dbReference type="NCBI Taxonomy" id="3383035"/>
    <lineage>
        <taxon>Eukaryota</taxon>
        <taxon>Fungi</taxon>
        <taxon>Dikarya</taxon>
        <taxon>Ascomycota</taxon>
        <taxon>Pezizomycotina</taxon>
        <taxon>Eurotiomycetes</taxon>
        <taxon>Chaetothyriomycetidae</taxon>
        <taxon>Chaetothyriales</taxon>
        <taxon>Chaetothyriales incertae sedis</taxon>
        <taxon>Neophaeococcomyces</taxon>
    </lineage>
</organism>
<dbReference type="Proteomes" id="UP001172386">
    <property type="component" value="Unassembled WGS sequence"/>
</dbReference>
<protein>
    <submittedName>
        <fullName evidence="1">Uncharacterized protein</fullName>
    </submittedName>
</protein>
<evidence type="ECO:0000313" key="1">
    <source>
        <dbReference type="EMBL" id="KAJ9652383.1"/>
    </source>
</evidence>
<accession>A0ACC2ZXE7</accession>
<proteinExistence type="predicted"/>
<evidence type="ECO:0000313" key="2">
    <source>
        <dbReference type="Proteomes" id="UP001172386"/>
    </source>
</evidence>
<comment type="caution">
    <text evidence="1">The sequence shown here is derived from an EMBL/GenBank/DDBJ whole genome shotgun (WGS) entry which is preliminary data.</text>
</comment>